<dbReference type="PANTHER" id="PTHR30537:SF74">
    <property type="entry name" value="HTH-TYPE TRANSCRIPTIONAL REGULATOR TRPI"/>
    <property type="match status" value="1"/>
</dbReference>
<dbReference type="GO" id="GO:0043565">
    <property type="term" value="F:sequence-specific DNA binding"/>
    <property type="evidence" value="ECO:0007669"/>
    <property type="project" value="TreeGrafter"/>
</dbReference>
<protein>
    <submittedName>
        <fullName evidence="7">Transcriptional regulator GcvA</fullName>
    </submittedName>
</protein>
<dbReference type="InterPro" id="IPR058163">
    <property type="entry name" value="LysR-type_TF_proteobact-type"/>
</dbReference>
<dbReference type="Gene3D" id="1.10.10.10">
    <property type="entry name" value="Winged helix-like DNA-binding domain superfamily/Winged helix DNA-binding domain"/>
    <property type="match status" value="1"/>
</dbReference>
<dbReference type="InterPro" id="IPR000847">
    <property type="entry name" value="LysR_HTH_N"/>
</dbReference>
<dbReference type="Proteomes" id="UP001055460">
    <property type="component" value="Chromosome"/>
</dbReference>
<dbReference type="RefSeq" id="WP_110818635.1">
    <property type="nucleotide sequence ID" value="NZ_CP098807.1"/>
</dbReference>
<gene>
    <name evidence="7" type="primary">gcvA</name>
    <name evidence="7" type="ORF">NE863_09845</name>
</gene>
<dbReference type="Pfam" id="PF03466">
    <property type="entry name" value="LysR_substrate"/>
    <property type="match status" value="1"/>
</dbReference>
<dbReference type="EMBL" id="CP098807">
    <property type="protein sequence ID" value="USJ21635.1"/>
    <property type="molecule type" value="Genomic_DNA"/>
</dbReference>
<accession>A0A9Q8Y551</accession>
<proteinExistence type="inferred from homology"/>
<evidence type="ECO:0000256" key="2">
    <source>
        <dbReference type="ARBA" id="ARBA00023015"/>
    </source>
</evidence>
<dbReference type="PRINTS" id="PR00039">
    <property type="entry name" value="HTHLYSR"/>
</dbReference>
<evidence type="ECO:0000256" key="4">
    <source>
        <dbReference type="ARBA" id="ARBA00023163"/>
    </source>
</evidence>
<dbReference type="CDD" id="cd08432">
    <property type="entry name" value="PBP2_GcdR_TrpI_HvrB_AmpR_like"/>
    <property type="match status" value="1"/>
</dbReference>
<dbReference type="Gene3D" id="3.40.190.10">
    <property type="entry name" value="Periplasmic binding protein-like II"/>
    <property type="match status" value="2"/>
</dbReference>
<evidence type="ECO:0000256" key="1">
    <source>
        <dbReference type="ARBA" id="ARBA00009437"/>
    </source>
</evidence>
<dbReference type="OrthoDB" id="9807765at2"/>
<dbReference type="GO" id="GO:0006351">
    <property type="term" value="P:DNA-templated transcription"/>
    <property type="evidence" value="ECO:0007669"/>
    <property type="project" value="TreeGrafter"/>
</dbReference>
<evidence type="ECO:0000256" key="3">
    <source>
        <dbReference type="ARBA" id="ARBA00023125"/>
    </source>
</evidence>
<dbReference type="Pfam" id="PF00126">
    <property type="entry name" value="HTH_1"/>
    <property type="match status" value="1"/>
</dbReference>
<feature type="compositionally biased region" description="Basic and acidic residues" evidence="5">
    <location>
        <begin position="293"/>
        <end position="305"/>
    </location>
</feature>
<dbReference type="GO" id="GO:0003700">
    <property type="term" value="F:DNA-binding transcription factor activity"/>
    <property type="evidence" value="ECO:0007669"/>
    <property type="project" value="InterPro"/>
</dbReference>
<keyword evidence="3" id="KW-0238">DNA-binding</keyword>
<reference evidence="7" key="1">
    <citation type="submission" date="2022-06" db="EMBL/GenBank/DDBJ databases">
        <title>Physiological and biochemical characterization and genomic elucidation of a strain of the genus Ensifer adhaerens M8 that combines arsenic oxidation and chromium reduction.</title>
        <authorList>
            <person name="Li X."/>
            <person name="Yu c."/>
        </authorList>
    </citation>
    <scope>NUCLEOTIDE SEQUENCE</scope>
    <source>
        <strain evidence="7">M8</strain>
    </source>
</reference>
<dbReference type="SUPFAM" id="SSF53850">
    <property type="entry name" value="Periplasmic binding protein-like II"/>
    <property type="match status" value="1"/>
</dbReference>
<dbReference type="InterPro" id="IPR005119">
    <property type="entry name" value="LysR_subst-bd"/>
</dbReference>
<sequence>MSDAPGKLPSLNGVKVFEVAARHLNFRLAAEELGVTQGAVAQQIRGLEAELGVKLFERLPRALALTGEGRAYIADVRRALEIIARATDGLKPQPVRLTISTTPSFASRWLIPRLPDFTARHPDLDLHILATDRMSSFQADGVDLAVRYGRPPFGPGLAVELLFEQEIVAVCSPMLLAGRPAPKTAEELAGYTLLHDAHNFWPEFIERHFGGSRQASFKGISFNQTSHAIEAATAGQGIVLANRDFVARDLAEGRLIRLFEGSMTGPSDFYLVWPRYRKSPSLQTVIAWLSDEAKKERGGPTDRDPANGWRSEGS</sequence>
<name>A0A9Q8Y551_ENSAD</name>
<dbReference type="InterPro" id="IPR036390">
    <property type="entry name" value="WH_DNA-bd_sf"/>
</dbReference>
<keyword evidence="2" id="KW-0805">Transcription regulation</keyword>
<comment type="similarity">
    <text evidence="1">Belongs to the LysR transcriptional regulatory family.</text>
</comment>
<feature type="domain" description="HTH lysR-type" evidence="6">
    <location>
        <begin position="9"/>
        <end position="66"/>
    </location>
</feature>
<dbReference type="PANTHER" id="PTHR30537">
    <property type="entry name" value="HTH-TYPE TRANSCRIPTIONAL REGULATOR"/>
    <property type="match status" value="1"/>
</dbReference>
<dbReference type="SUPFAM" id="SSF46785">
    <property type="entry name" value="Winged helix' DNA-binding domain"/>
    <property type="match status" value="1"/>
</dbReference>
<keyword evidence="4" id="KW-0804">Transcription</keyword>
<evidence type="ECO:0000259" key="6">
    <source>
        <dbReference type="PROSITE" id="PS50931"/>
    </source>
</evidence>
<dbReference type="NCBIfam" id="NF008352">
    <property type="entry name" value="PRK11139.1"/>
    <property type="match status" value="1"/>
</dbReference>
<feature type="region of interest" description="Disordered" evidence="5">
    <location>
        <begin position="293"/>
        <end position="314"/>
    </location>
</feature>
<evidence type="ECO:0000256" key="5">
    <source>
        <dbReference type="SAM" id="MobiDB-lite"/>
    </source>
</evidence>
<dbReference type="InterPro" id="IPR036388">
    <property type="entry name" value="WH-like_DNA-bd_sf"/>
</dbReference>
<evidence type="ECO:0000313" key="7">
    <source>
        <dbReference type="EMBL" id="USJ21635.1"/>
    </source>
</evidence>
<organism evidence="7 8">
    <name type="scientific">Ensifer adhaerens</name>
    <name type="common">Sinorhizobium morelense</name>
    <dbReference type="NCBI Taxonomy" id="106592"/>
    <lineage>
        <taxon>Bacteria</taxon>
        <taxon>Pseudomonadati</taxon>
        <taxon>Pseudomonadota</taxon>
        <taxon>Alphaproteobacteria</taxon>
        <taxon>Hyphomicrobiales</taxon>
        <taxon>Rhizobiaceae</taxon>
        <taxon>Sinorhizobium/Ensifer group</taxon>
        <taxon>Ensifer</taxon>
    </lineage>
</organism>
<dbReference type="PROSITE" id="PS50931">
    <property type="entry name" value="HTH_LYSR"/>
    <property type="match status" value="1"/>
</dbReference>
<evidence type="ECO:0000313" key="8">
    <source>
        <dbReference type="Proteomes" id="UP001055460"/>
    </source>
</evidence>
<dbReference type="AlphaFoldDB" id="A0A9Q8Y551"/>